<dbReference type="PANTHER" id="PTHR33434">
    <property type="entry name" value="DEGV DOMAIN-CONTAINING PROTEIN DR_1986-RELATED"/>
    <property type="match status" value="1"/>
</dbReference>
<name>C7RDV6_ANAPD</name>
<evidence type="ECO:0000313" key="2">
    <source>
        <dbReference type="EMBL" id="ACV29369.1"/>
    </source>
</evidence>
<dbReference type="PROSITE" id="PS51482">
    <property type="entry name" value="DEGV"/>
    <property type="match status" value="1"/>
</dbReference>
<dbReference type="GO" id="GO:0008289">
    <property type="term" value="F:lipid binding"/>
    <property type="evidence" value="ECO:0007669"/>
    <property type="project" value="UniProtKB-KW"/>
</dbReference>
<accession>C7RDV6</accession>
<dbReference type="OrthoDB" id="9780216at2"/>
<dbReference type="Proteomes" id="UP000002294">
    <property type="component" value="Chromosome"/>
</dbReference>
<organism evidence="2 3">
    <name type="scientific">Anaerococcus prevotii (strain ATCC 9321 / DSM 20548 / JCM 6508 / NCTC 11806 / PC1)</name>
    <name type="common">Peptostreptococcus prevotii</name>
    <name type="synonym">Peptococcus prevotii</name>
    <dbReference type="NCBI Taxonomy" id="525919"/>
    <lineage>
        <taxon>Bacteria</taxon>
        <taxon>Bacillati</taxon>
        <taxon>Bacillota</taxon>
        <taxon>Tissierellia</taxon>
        <taxon>Tissierellales</taxon>
        <taxon>Peptoniphilaceae</taxon>
        <taxon>Anaerococcus</taxon>
    </lineage>
</organism>
<dbReference type="InterPro" id="IPR003797">
    <property type="entry name" value="DegV"/>
</dbReference>
<dbReference type="RefSeq" id="WP_015778268.1">
    <property type="nucleotide sequence ID" value="NC_013171.1"/>
</dbReference>
<sequence>MEKIAIMVDSGADITPDLAKEKGIYYLPLYVNIGGDFLKDRIDISPDELYSYIKKEGDRAKTSLPAPGDIMELIEEIKNDGYDKLIMITIGSNFSGTFNLCDMIEANGIETYAFDSKNLTMAEGFLALYAKDLIDQGKSFKEVKEGLEKARENSRVFFTLESLKYIVEGGRVPKTFSKLSDALNVKPLITVNPEEGKFKLMKIVRGEKRIFKQFHKIAKEYLEDAKNYYIFIGDGDSNDMADKLEDTLKEFIDGASLFIKGQISPTLGANTGPGLFGFAFLKITN</sequence>
<keyword evidence="1" id="KW-0446">Lipid-binding</keyword>
<evidence type="ECO:0000256" key="1">
    <source>
        <dbReference type="ARBA" id="ARBA00023121"/>
    </source>
</evidence>
<dbReference type="HOGENOM" id="CLU_048251_4_3_9"/>
<dbReference type="STRING" id="525919.Apre_1346"/>
<dbReference type="Gene3D" id="3.40.50.10170">
    <property type="match status" value="1"/>
</dbReference>
<dbReference type="EMBL" id="CP001708">
    <property type="protein sequence ID" value="ACV29369.1"/>
    <property type="molecule type" value="Genomic_DNA"/>
</dbReference>
<dbReference type="Pfam" id="PF02645">
    <property type="entry name" value="DegV"/>
    <property type="match status" value="1"/>
</dbReference>
<proteinExistence type="predicted"/>
<protein>
    <submittedName>
        <fullName evidence="2">DegV family protein</fullName>
    </submittedName>
</protein>
<dbReference type="NCBIfam" id="TIGR00762">
    <property type="entry name" value="DegV"/>
    <property type="match status" value="1"/>
</dbReference>
<dbReference type="SUPFAM" id="SSF82549">
    <property type="entry name" value="DAK1/DegV-like"/>
    <property type="match status" value="1"/>
</dbReference>
<dbReference type="eggNOG" id="COG1307">
    <property type="taxonomic scope" value="Bacteria"/>
</dbReference>
<evidence type="ECO:0000313" key="3">
    <source>
        <dbReference type="Proteomes" id="UP000002294"/>
    </source>
</evidence>
<keyword evidence="3" id="KW-1185">Reference proteome</keyword>
<dbReference type="PANTHER" id="PTHR33434:SF2">
    <property type="entry name" value="FATTY ACID-BINDING PROTEIN TM_1468"/>
    <property type="match status" value="1"/>
</dbReference>
<dbReference type="AlphaFoldDB" id="C7RDV6"/>
<dbReference type="Gene3D" id="3.30.1180.10">
    <property type="match status" value="1"/>
</dbReference>
<reference evidence="2 3" key="1">
    <citation type="journal article" date="2009" name="Stand. Genomic Sci.">
        <title>Complete genome sequence of Anaerococcus prevotii type strain (PC1).</title>
        <authorList>
            <person name="Labutti K."/>
            <person name="Pukall R."/>
            <person name="Steenblock K."/>
            <person name="Glavina Del Rio T."/>
            <person name="Tice H."/>
            <person name="Copeland A."/>
            <person name="Cheng J.F."/>
            <person name="Lucas S."/>
            <person name="Chen F."/>
            <person name="Nolan M."/>
            <person name="Bruce D."/>
            <person name="Goodwin L."/>
            <person name="Pitluck S."/>
            <person name="Ivanova N."/>
            <person name="Mavromatis K."/>
            <person name="Ovchinnikova G."/>
            <person name="Pati A."/>
            <person name="Chen A."/>
            <person name="Palaniappan K."/>
            <person name="Land M."/>
            <person name="Hauser L."/>
            <person name="Chang Y.J."/>
            <person name="Jeffries C.D."/>
            <person name="Chain P."/>
            <person name="Saunders E."/>
            <person name="Brettin T."/>
            <person name="Detter J.C."/>
            <person name="Han C."/>
            <person name="Goker M."/>
            <person name="Bristow J."/>
            <person name="Eisen J.A."/>
            <person name="Markowitz V."/>
            <person name="Hugenholtz P."/>
            <person name="Kyrpides N.C."/>
            <person name="Klenk H.P."/>
            <person name="Lapidus A."/>
        </authorList>
    </citation>
    <scope>NUCLEOTIDE SEQUENCE [LARGE SCALE GENOMIC DNA]</scope>
    <source>
        <strain evidence="3">ATCC 9321 / DSM 20548 / JCM 6508 / NCTC 11806 / PC1</strain>
    </source>
</reference>
<dbReference type="KEGG" id="apr:Apre_1346"/>
<gene>
    <name evidence="2" type="ordered locus">Apre_1346</name>
</gene>
<dbReference type="InterPro" id="IPR050270">
    <property type="entry name" value="DegV_domain_contain"/>
</dbReference>
<dbReference type="InterPro" id="IPR043168">
    <property type="entry name" value="DegV_C"/>
</dbReference>